<evidence type="ECO:0000256" key="2">
    <source>
        <dbReference type="SAM" id="MobiDB-lite"/>
    </source>
</evidence>
<gene>
    <name evidence="3" type="ORF">OHC33_004171</name>
</gene>
<keyword evidence="4" id="KW-1185">Reference proteome</keyword>
<dbReference type="Proteomes" id="UP001316803">
    <property type="component" value="Unassembled WGS sequence"/>
</dbReference>
<evidence type="ECO:0000313" key="3">
    <source>
        <dbReference type="EMBL" id="KAK5954449.1"/>
    </source>
</evidence>
<feature type="compositionally biased region" description="Polar residues" evidence="2">
    <location>
        <begin position="7"/>
        <end position="24"/>
    </location>
</feature>
<accession>A0AAN8EFF2</accession>
<sequence length="281" mass="31290">MAEEFQESASNGGITSDTVPSETTPAEDASIAIGIRLGYCDPDKEKAERAYLLAHGLHTYFVPVNALVTAQKVLDAVFSLWPGTLHARDLQRSDVIGYALQYTSKKGVRNLAPKYFSLTDQAMRIMCSTVTNFAMLHLKDATCDCGSCGGSIHYPTLTVIFKALDKTGIPGLMHSTTLEDFDNHETPSAFLNNMHVILSAPQAYVLRQRVMKRKRSQELEEELHKEKEESATWKAKYEDLKERDKTGFQMRMGRAEDWALAETDDGSATIVQAKSPENPYC</sequence>
<keyword evidence="1" id="KW-0175">Coiled coil</keyword>
<feature type="region of interest" description="Disordered" evidence="2">
    <location>
        <begin position="1"/>
        <end position="25"/>
    </location>
</feature>
<evidence type="ECO:0000256" key="1">
    <source>
        <dbReference type="SAM" id="Coils"/>
    </source>
</evidence>
<dbReference type="AlphaFoldDB" id="A0AAN8EFF2"/>
<dbReference type="EMBL" id="JAKLMC020000008">
    <property type="protein sequence ID" value="KAK5954449.1"/>
    <property type="molecule type" value="Genomic_DNA"/>
</dbReference>
<organism evidence="3 4">
    <name type="scientific">Knufia fluminis</name>
    <dbReference type="NCBI Taxonomy" id="191047"/>
    <lineage>
        <taxon>Eukaryota</taxon>
        <taxon>Fungi</taxon>
        <taxon>Dikarya</taxon>
        <taxon>Ascomycota</taxon>
        <taxon>Pezizomycotina</taxon>
        <taxon>Eurotiomycetes</taxon>
        <taxon>Chaetothyriomycetidae</taxon>
        <taxon>Chaetothyriales</taxon>
        <taxon>Trichomeriaceae</taxon>
        <taxon>Knufia</taxon>
    </lineage>
</organism>
<comment type="caution">
    <text evidence="3">The sequence shown here is derived from an EMBL/GenBank/DDBJ whole genome shotgun (WGS) entry which is preliminary data.</text>
</comment>
<proteinExistence type="predicted"/>
<protein>
    <submittedName>
        <fullName evidence="3">Uncharacterized protein</fullName>
    </submittedName>
</protein>
<name>A0AAN8EFF2_9EURO</name>
<feature type="coiled-coil region" evidence="1">
    <location>
        <begin position="209"/>
        <end position="243"/>
    </location>
</feature>
<reference evidence="3 4" key="1">
    <citation type="submission" date="2022-12" db="EMBL/GenBank/DDBJ databases">
        <title>Genomic features and morphological characterization of a novel Knufia sp. strain isolated from spacecraft assembly facility.</title>
        <authorList>
            <person name="Teixeira M."/>
            <person name="Chander A.M."/>
            <person name="Stajich J.E."/>
            <person name="Venkateswaran K."/>
        </authorList>
    </citation>
    <scope>NUCLEOTIDE SEQUENCE [LARGE SCALE GENOMIC DNA]</scope>
    <source>
        <strain evidence="3 4">FJI-L2-BK-P2</strain>
    </source>
</reference>
<evidence type="ECO:0000313" key="4">
    <source>
        <dbReference type="Proteomes" id="UP001316803"/>
    </source>
</evidence>